<evidence type="ECO:0000313" key="3">
    <source>
        <dbReference type="Proteomes" id="UP000001593"/>
    </source>
</evidence>
<dbReference type="GO" id="GO:0016579">
    <property type="term" value="P:protein deubiquitination"/>
    <property type="evidence" value="ECO:0007669"/>
    <property type="project" value="InterPro"/>
</dbReference>
<dbReference type="AlphaFoldDB" id="A7SR10"/>
<protein>
    <recommendedName>
        <fullName evidence="1">USP domain-containing protein</fullName>
    </recommendedName>
</protein>
<evidence type="ECO:0000313" key="2">
    <source>
        <dbReference type="EMBL" id="EDO33879.1"/>
    </source>
</evidence>
<dbReference type="MEROPS" id="C19.021"/>
<dbReference type="InterPro" id="IPR050164">
    <property type="entry name" value="Peptidase_C19"/>
</dbReference>
<dbReference type="OMA" id="YIRETWN"/>
<dbReference type="Pfam" id="PF00443">
    <property type="entry name" value="UCH"/>
    <property type="match status" value="1"/>
</dbReference>
<sequence length="228" mass="25283">TLGSPYLPSPGECSVMSCLSVFCAKETLTGKNKFACEECTKARNGCGTPVCEDQAPTVYTEATKQLLLSHPPLVLTLHLKRFQQVLFGLRKVAKHVDFPLVLDMAPFCSSQGKALPDANGQILYSLIGAVDHSGGLNSGHYTAYIKLKSKPTLDLNRDIRNSRELEAYIRETWNEAHAQKCTSQGVPQGQWYYVSDSHSVLVPESRVLRSQAYMLFYERLPLVQNGKT</sequence>
<evidence type="ECO:0000259" key="1">
    <source>
        <dbReference type="PROSITE" id="PS50235"/>
    </source>
</evidence>
<dbReference type="InterPro" id="IPR038765">
    <property type="entry name" value="Papain-like_cys_pep_sf"/>
</dbReference>
<gene>
    <name evidence="2" type="ORF">NEMVEDRAFT_v1g128208</name>
</gene>
<dbReference type="GO" id="GO:0004843">
    <property type="term" value="F:cysteine-type deubiquitinase activity"/>
    <property type="evidence" value="ECO:0007669"/>
    <property type="project" value="InterPro"/>
</dbReference>
<dbReference type="SUPFAM" id="SSF54001">
    <property type="entry name" value="Cysteine proteinases"/>
    <property type="match status" value="1"/>
</dbReference>
<feature type="domain" description="USP" evidence="1">
    <location>
        <begin position="1"/>
        <end position="220"/>
    </location>
</feature>
<dbReference type="PANTHER" id="PTHR24006:SF781">
    <property type="entry name" value="LD34905P"/>
    <property type="match status" value="1"/>
</dbReference>
<dbReference type="PROSITE" id="PS50235">
    <property type="entry name" value="USP_3"/>
    <property type="match status" value="1"/>
</dbReference>
<proteinExistence type="predicted"/>
<dbReference type="PhylomeDB" id="A7SR10"/>
<dbReference type="InParanoid" id="A7SR10"/>
<reference evidence="2 3" key="1">
    <citation type="journal article" date="2007" name="Science">
        <title>Sea anemone genome reveals ancestral eumetazoan gene repertoire and genomic organization.</title>
        <authorList>
            <person name="Putnam N.H."/>
            <person name="Srivastava M."/>
            <person name="Hellsten U."/>
            <person name="Dirks B."/>
            <person name="Chapman J."/>
            <person name="Salamov A."/>
            <person name="Terry A."/>
            <person name="Shapiro H."/>
            <person name="Lindquist E."/>
            <person name="Kapitonov V.V."/>
            <person name="Jurka J."/>
            <person name="Genikhovich G."/>
            <person name="Grigoriev I.V."/>
            <person name="Lucas S.M."/>
            <person name="Steele R.E."/>
            <person name="Finnerty J.R."/>
            <person name="Technau U."/>
            <person name="Martindale M.Q."/>
            <person name="Rokhsar D.S."/>
        </authorList>
    </citation>
    <scope>NUCLEOTIDE SEQUENCE [LARGE SCALE GENOMIC DNA]</scope>
    <source>
        <strain evidence="3">CH2 X CH6</strain>
    </source>
</reference>
<name>A7SR10_NEMVE</name>
<accession>A7SR10</accession>
<dbReference type="InterPro" id="IPR001394">
    <property type="entry name" value="Peptidase_C19_UCH"/>
</dbReference>
<dbReference type="PANTHER" id="PTHR24006">
    <property type="entry name" value="UBIQUITIN CARBOXYL-TERMINAL HYDROLASE"/>
    <property type="match status" value="1"/>
</dbReference>
<keyword evidence="3" id="KW-1185">Reference proteome</keyword>
<dbReference type="InterPro" id="IPR028889">
    <property type="entry name" value="USP"/>
</dbReference>
<feature type="non-terminal residue" evidence="2">
    <location>
        <position position="228"/>
    </location>
</feature>
<dbReference type="Proteomes" id="UP000001593">
    <property type="component" value="Unassembled WGS sequence"/>
</dbReference>
<dbReference type="Gene3D" id="3.90.70.10">
    <property type="entry name" value="Cysteine proteinases"/>
    <property type="match status" value="1"/>
</dbReference>
<dbReference type="STRING" id="45351.A7SR10"/>
<organism evidence="2 3">
    <name type="scientific">Nematostella vectensis</name>
    <name type="common">Starlet sea anemone</name>
    <dbReference type="NCBI Taxonomy" id="45351"/>
    <lineage>
        <taxon>Eukaryota</taxon>
        <taxon>Metazoa</taxon>
        <taxon>Cnidaria</taxon>
        <taxon>Anthozoa</taxon>
        <taxon>Hexacorallia</taxon>
        <taxon>Actiniaria</taxon>
        <taxon>Edwardsiidae</taxon>
        <taxon>Nematostella</taxon>
    </lineage>
</organism>
<dbReference type="eggNOG" id="KOG1873">
    <property type="taxonomic scope" value="Eukaryota"/>
</dbReference>
<dbReference type="HOGENOM" id="CLU_107318_0_0_1"/>
<dbReference type="EMBL" id="DS469753">
    <property type="protein sequence ID" value="EDO33879.1"/>
    <property type="molecule type" value="Genomic_DNA"/>
</dbReference>